<dbReference type="SUPFAM" id="SSF82185">
    <property type="entry name" value="Histone H3 K4-specific methyltransferase SET7/9 N-terminal domain"/>
    <property type="match status" value="1"/>
</dbReference>
<evidence type="ECO:0000313" key="3">
    <source>
        <dbReference type="Proteomes" id="UP000004829"/>
    </source>
</evidence>
<feature type="transmembrane region" description="Helical" evidence="1">
    <location>
        <begin position="6"/>
        <end position="24"/>
    </location>
</feature>
<dbReference type="InterPro" id="IPR011652">
    <property type="entry name" value="MORN_2"/>
</dbReference>
<evidence type="ECO:0008006" key="4">
    <source>
        <dbReference type="Google" id="ProtNLM"/>
    </source>
</evidence>
<dbReference type="EMBL" id="ALVD01000001">
    <property type="protein sequence ID" value="EJU08630.1"/>
    <property type="molecule type" value="Genomic_DNA"/>
</dbReference>
<keyword evidence="1" id="KW-0812">Transmembrane</keyword>
<evidence type="ECO:0000256" key="1">
    <source>
        <dbReference type="SAM" id="Phobius"/>
    </source>
</evidence>
<keyword evidence="1" id="KW-1133">Transmembrane helix</keyword>
<accession>A0ABN0H2Y2</accession>
<keyword evidence="1" id="KW-0472">Membrane</keyword>
<proteinExistence type="predicted"/>
<feature type="transmembrane region" description="Helical" evidence="1">
    <location>
        <begin position="331"/>
        <end position="349"/>
    </location>
</feature>
<dbReference type="Gene3D" id="2.20.110.10">
    <property type="entry name" value="Histone H3 K4-specific methyltransferase SET7/9 N-terminal domain"/>
    <property type="match status" value="2"/>
</dbReference>
<comment type="caution">
    <text evidence="2">The sequence shown here is derived from an EMBL/GenBank/DDBJ whole genome shotgun (WGS) entry which is preliminary data.</text>
</comment>
<evidence type="ECO:0000313" key="2">
    <source>
        <dbReference type="EMBL" id="EJU08630.1"/>
    </source>
</evidence>
<feature type="transmembrane region" description="Helical" evidence="1">
    <location>
        <begin position="247"/>
        <end position="268"/>
    </location>
</feature>
<sequence>MRKNFINYTFIIFIFLINSFSIFAQKEIDFNKLEEDKKTGLIYIKENKELFTGIANKYYENGKLDTKFSYKNGVLEGEGIIYYETGEVWSNFSYSQGKLDGVIKTYYKDGSIETVKHIKNGKYNGSYKVYFQNGKLEYDANFVELKLDGLIKTYYENGKELSIENYENGKLDGEAIRYYENGNLFIKANFTNDKLNGAIKVFKEDGTLDFISFYRNGELLSGKEIDFKEAIIGDERNTTAPNMDKEYFWIVLISIIILLGIISAIKIYRTFPKTDNLTDREKNIIFNILMKYKGNHRDLHSSYKLNGFGTGFYTVRSMIIDGEKISIQAKMLSLLFIPAPITLGYLVCYDKNKILASFSNLEFGKAKKEIQKFLKDEIITEKKENNFKCK</sequence>
<name>A0ABN0H2Y2_9FUSO</name>
<dbReference type="RefSeq" id="WP_005915241.1">
    <property type="nucleotide sequence ID" value="NZ_ALVD01000001.1"/>
</dbReference>
<keyword evidence="3" id="KW-1185">Reference proteome</keyword>
<dbReference type="Proteomes" id="UP000004829">
    <property type="component" value="Unassembled WGS sequence"/>
</dbReference>
<dbReference type="Pfam" id="PF07661">
    <property type="entry name" value="MORN_2"/>
    <property type="match status" value="4"/>
</dbReference>
<reference evidence="3" key="1">
    <citation type="journal article" date="2012" name="J. Bacteriol.">
        <title>Draft Genome Sequence of Fusobacterium nucleatum ChDC F128, Isolated from a Periodontitis Lesion.</title>
        <authorList>
            <person name="Park S.N."/>
            <person name="Kong S.W."/>
            <person name="Kim H.S."/>
            <person name="Park M.S."/>
            <person name="Lee J.W."/>
            <person name="Cho E."/>
            <person name="Lim Y.K."/>
            <person name="Choi M.H."/>
            <person name="Chang Y.H."/>
            <person name="Shin J.H."/>
            <person name="Park H.S."/>
            <person name="Choi S.H."/>
            <person name="Kook J.K."/>
        </authorList>
    </citation>
    <scope>NUCLEOTIDE SEQUENCE [LARGE SCALE GENOMIC DNA]</scope>
    <source>
        <strain evidence="3">ChDC F128</strain>
    </source>
</reference>
<organism evidence="2 3">
    <name type="scientific">Fusobacterium hwasookii ChDC F128</name>
    <dbReference type="NCBI Taxonomy" id="1216362"/>
    <lineage>
        <taxon>Bacteria</taxon>
        <taxon>Fusobacteriati</taxon>
        <taxon>Fusobacteriota</taxon>
        <taxon>Fusobacteriia</taxon>
        <taxon>Fusobacteriales</taxon>
        <taxon>Fusobacteriaceae</taxon>
        <taxon>Fusobacterium</taxon>
    </lineage>
</organism>
<protein>
    <recommendedName>
        <fullName evidence="4">Toxin-antitoxin system YwqK family antitoxin</fullName>
    </recommendedName>
</protein>
<gene>
    <name evidence="2" type="ORF">B437_00830</name>
</gene>